<gene>
    <name evidence="2" type="ORF">ALC60_03049</name>
</gene>
<organism evidence="2 3">
    <name type="scientific">Mycetomoellerius zeteki</name>
    <dbReference type="NCBI Taxonomy" id="64791"/>
    <lineage>
        <taxon>Eukaryota</taxon>
        <taxon>Metazoa</taxon>
        <taxon>Ecdysozoa</taxon>
        <taxon>Arthropoda</taxon>
        <taxon>Hexapoda</taxon>
        <taxon>Insecta</taxon>
        <taxon>Pterygota</taxon>
        <taxon>Neoptera</taxon>
        <taxon>Endopterygota</taxon>
        <taxon>Hymenoptera</taxon>
        <taxon>Apocrita</taxon>
        <taxon>Aculeata</taxon>
        <taxon>Formicoidea</taxon>
        <taxon>Formicidae</taxon>
        <taxon>Myrmicinae</taxon>
        <taxon>Mycetomoellerius</taxon>
    </lineage>
</organism>
<feature type="region of interest" description="Disordered" evidence="1">
    <location>
        <begin position="90"/>
        <end position="167"/>
    </location>
</feature>
<evidence type="ECO:0000313" key="2">
    <source>
        <dbReference type="EMBL" id="KYQ57999.1"/>
    </source>
</evidence>
<name>A0A151XCD2_9HYME</name>
<proteinExistence type="predicted"/>
<protein>
    <submittedName>
        <fullName evidence="2">Uncharacterized protein</fullName>
    </submittedName>
</protein>
<dbReference type="EMBL" id="KQ982314">
    <property type="protein sequence ID" value="KYQ57999.1"/>
    <property type="molecule type" value="Genomic_DNA"/>
</dbReference>
<reference evidence="2 3" key="1">
    <citation type="submission" date="2015-09" db="EMBL/GenBank/DDBJ databases">
        <title>Trachymyrmex zeteki WGS genome.</title>
        <authorList>
            <person name="Nygaard S."/>
            <person name="Hu H."/>
            <person name="Boomsma J."/>
            <person name="Zhang G."/>
        </authorList>
    </citation>
    <scope>NUCLEOTIDE SEQUENCE [LARGE SCALE GENOMIC DNA]</scope>
    <source>
        <strain evidence="2">Tzet28-1</strain>
        <tissue evidence="2">Whole body</tissue>
    </source>
</reference>
<evidence type="ECO:0000313" key="3">
    <source>
        <dbReference type="Proteomes" id="UP000075809"/>
    </source>
</evidence>
<dbReference type="Proteomes" id="UP000075809">
    <property type="component" value="Unassembled WGS sequence"/>
</dbReference>
<evidence type="ECO:0000256" key="1">
    <source>
        <dbReference type="SAM" id="MobiDB-lite"/>
    </source>
</evidence>
<feature type="compositionally biased region" description="Gly residues" evidence="1">
    <location>
        <begin position="93"/>
        <end position="105"/>
    </location>
</feature>
<accession>A0A151XCD2</accession>
<sequence>MKPGEGVCFCTTERQLSPLTTTAIPRVTRLSSPSLPVFWSIYAEERGEEAVIRVESLREIREDEEKVGKSETEGTNSYLNGDQWLARWKGRGGRQVGGRNRGGWTVGMEKEGRNESGGTKMKKEEEEAAPPGRDIRHPRPGRLHRETTYPVSSNRESPGTADDMPKTRVFGNIVHRTELLSSRWHTPASIPLDTGTTTGCTSSCFCEFTLPRLTS</sequence>
<dbReference type="AlphaFoldDB" id="A0A151XCD2"/>
<keyword evidence="3" id="KW-1185">Reference proteome</keyword>
<feature type="compositionally biased region" description="Basic and acidic residues" evidence="1">
    <location>
        <begin position="133"/>
        <end position="147"/>
    </location>
</feature>